<evidence type="ECO:0000256" key="2">
    <source>
        <dbReference type="ARBA" id="ARBA00023186"/>
    </source>
</evidence>
<proteinExistence type="inferred from homology"/>
<dbReference type="GO" id="GO:0051087">
    <property type="term" value="F:protein-folding chaperone binding"/>
    <property type="evidence" value="ECO:0007669"/>
    <property type="project" value="TreeGrafter"/>
</dbReference>
<dbReference type="HAMAP" id="MF_00580">
    <property type="entry name" value="CH10"/>
    <property type="match status" value="1"/>
</dbReference>
<reference evidence="5" key="2">
    <citation type="submission" date="2020-09" db="EMBL/GenBank/DDBJ databases">
        <authorList>
            <person name="Sun Q."/>
            <person name="Ohkuma M."/>
        </authorList>
    </citation>
    <scope>NUCLEOTIDE SEQUENCE</scope>
    <source>
        <strain evidence="5">JCM 18487</strain>
    </source>
</reference>
<evidence type="ECO:0000256" key="1">
    <source>
        <dbReference type="ARBA" id="ARBA00006975"/>
    </source>
</evidence>
<dbReference type="GO" id="GO:0005524">
    <property type="term" value="F:ATP binding"/>
    <property type="evidence" value="ECO:0007669"/>
    <property type="project" value="InterPro"/>
</dbReference>
<dbReference type="NCBIfam" id="NF001534">
    <property type="entry name" value="PRK00364.2-5"/>
    <property type="match status" value="1"/>
</dbReference>
<dbReference type="CDD" id="cd00320">
    <property type="entry name" value="cpn10"/>
    <property type="match status" value="1"/>
</dbReference>
<dbReference type="FunFam" id="2.30.33.40:FF:000001">
    <property type="entry name" value="10 kDa chaperonin"/>
    <property type="match status" value="1"/>
</dbReference>
<comment type="subunit">
    <text evidence="3">Heptamer of 7 subunits arranged in a ring. Interacts with the chaperonin GroEL.</text>
</comment>
<dbReference type="Pfam" id="PF00166">
    <property type="entry name" value="Cpn10"/>
    <property type="match status" value="1"/>
</dbReference>
<dbReference type="PANTHER" id="PTHR10772:SF58">
    <property type="entry name" value="CO-CHAPERONIN GROES"/>
    <property type="match status" value="1"/>
</dbReference>
<dbReference type="GO" id="GO:0005737">
    <property type="term" value="C:cytoplasm"/>
    <property type="evidence" value="ECO:0007669"/>
    <property type="project" value="UniProtKB-SubCell"/>
</dbReference>
<sequence length="101" mass="11222">MSVALTTVLKPLADRVVVRPLEREEKTASGIFLPDTAKEKPQEGEVIAVGPGRYEDGKRIEMDVKVGDRVIFSKYAGTEIKVDNQELLILRESDILAIVQK</sequence>
<evidence type="ECO:0000313" key="6">
    <source>
        <dbReference type="Proteomes" id="UP000637695"/>
    </source>
</evidence>
<dbReference type="InterPro" id="IPR020818">
    <property type="entry name" value="Chaperonin_GroES"/>
</dbReference>
<accession>A0A917KIE5</accession>
<protein>
    <recommendedName>
        <fullName evidence="3">Co-chaperonin GroES</fullName>
    </recommendedName>
    <alternativeName>
        <fullName evidence="3">10 kDa chaperonin</fullName>
    </alternativeName>
    <alternativeName>
        <fullName evidence="3">Chaperonin-10</fullName>
        <shortName evidence="3">Cpn10</shortName>
    </alternativeName>
</protein>
<keyword evidence="3" id="KW-0963">Cytoplasm</keyword>
<dbReference type="GO" id="GO:0044183">
    <property type="term" value="F:protein folding chaperone"/>
    <property type="evidence" value="ECO:0007669"/>
    <property type="project" value="InterPro"/>
</dbReference>
<keyword evidence="2 3" id="KW-0143">Chaperone</keyword>
<dbReference type="Proteomes" id="UP000637695">
    <property type="component" value="Unassembled WGS sequence"/>
</dbReference>
<dbReference type="AlphaFoldDB" id="A0A917KIE5"/>
<evidence type="ECO:0000256" key="3">
    <source>
        <dbReference type="HAMAP-Rule" id="MF_00580"/>
    </source>
</evidence>
<comment type="caution">
    <text evidence="5">The sequence shown here is derived from an EMBL/GenBank/DDBJ whole genome shotgun (WGS) entry which is preliminary data.</text>
</comment>
<name>A0A917KIE5_9BACL</name>
<reference evidence="5" key="1">
    <citation type="journal article" date="2014" name="Int. J. Syst. Evol. Microbiol.">
        <title>Complete genome sequence of Corynebacterium casei LMG S-19264T (=DSM 44701T), isolated from a smear-ripened cheese.</title>
        <authorList>
            <consortium name="US DOE Joint Genome Institute (JGI-PGF)"/>
            <person name="Walter F."/>
            <person name="Albersmeier A."/>
            <person name="Kalinowski J."/>
            <person name="Ruckert C."/>
        </authorList>
    </citation>
    <scope>NUCLEOTIDE SEQUENCE</scope>
    <source>
        <strain evidence="5">JCM 18487</strain>
    </source>
</reference>
<dbReference type="NCBIfam" id="NF001531">
    <property type="entry name" value="PRK00364.2-2"/>
    <property type="match status" value="1"/>
</dbReference>
<comment type="function">
    <text evidence="3 4">Together with the chaperonin GroEL, plays an essential role in assisting protein folding. The GroEL-GroES system forms a nano-cage that allows encapsulation of the non-native substrate proteins and provides a physical environment optimized to promote and accelerate protein folding. GroES binds to the apical surface of the GroEL ring, thereby capping the opening of the GroEL channel.</text>
</comment>
<dbReference type="PROSITE" id="PS00681">
    <property type="entry name" value="CHAPERONINS_CPN10"/>
    <property type="match status" value="1"/>
</dbReference>
<dbReference type="InterPro" id="IPR018369">
    <property type="entry name" value="Chaprnonin_Cpn10_CS"/>
</dbReference>
<dbReference type="InterPro" id="IPR037124">
    <property type="entry name" value="Chaperonin_GroES_sf"/>
</dbReference>
<dbReference type="GO" id="GO:0046872">
    <property type="term" value="F:metal ion binding"/>
    <property type="evidence" value="ECO:0007669"/>
    <property type="project" value="TreeGrafter"/>
</dbReference>
<keyword evidence="6" id="KW-1185">Reference proteome</keyword>
<dbReference type="EMBL" id="BMOY01000056">
    <property type="protein sequence ID" value="GGJ13604.1"/>
    <property type="molecule type" value="Genomic_DNA"/>
</dbReference>
<dbReference type="PANTHER" id="PTHR10772">
    <property type="entry name" value="10 KDA HEAT SHOCK PROTEIN"/>
    <property type="match status" value="1"/>
</dbReference>
<dbReference type="NCBIfam" id="NF001530">
    <property type="entry name" value="PRK00364.1-6"/>
    <property type="match status" value="1"/>
</dbReference>
<comment type="similarity">
    <text evidence="1 3 4">Belongs to the GroES chaperonin family.</text>
</comment>
<dbReference type="NCBIfam" id="NF001527">
    <property type="entry name" value="PRK00364.1-2"/>
    <property type="match status" value="1"/>
</dbReference>
<dbReference type="Gene3D" id="2.30.33.40">
    <property type="entry name" value="GroES chaperonin"/>
    <property type="match status" value="1"/>
</dbReference>
<dbReference type="PRINTS" id="PR00297">
    <property type="entry name" value="CHAPERONIN10"/>
</dbReference>
<evidence type="ECO:0000256" key="4">
    <source>
        <dbReference type="RuleBase" id="RU000535"/>
    </source>
</evidence>
<evidence type="ECO:0000313" key="5">
    <source>
        <dbReference type="EMBL" id="GGJ13604.1"/>
    </source>
</evidence>
<organism evidence="5 6">
    <name type="scientific">Alicyclobacillus cellulosilyticus</name>
    <dbReference type="NCBI Taxonomy" id="1003997"/>
    <lineage>
        <taxon>Bacteria</taxon>
        <taxon>Bacillati</taxon>
        <taxon>Bacillota</taxon>
        <taxon>Bacilli</taxon>
        <taxon>Bacillales</taxon>
        <taxon>Alicyclobacillaceae</taxon>
        <taxon>Alicyclobacillus</taxon>
    </lineage>
</organism>
<comment type="subcellular location">
    <subcellularLocation>
        <location evidence="3">Cytoplasm</location>
    </subcellularLocation>
</comment>
<dbReference type="InterPro" id="IPR011032">
    <property type="entry name" value="GroES-like_sf"/>
</dbReference>
<dbReference type="NCBIfam" id="NF001533">
    <property type="entry name" value="PRK00364.2-4"/>
    <property type="match status" value="1"/>
</dbReference>
<dbReference type="GO" id="GO:0051082">
    <property type="term" value="F:unfolded protein binding"/>
    <property type="evidence" value="ECO:0007669"/>
    <property type="project" value="TreeGrafter"/>
</dbReference>
<dbReference type="SUPFAM" id="SSF50129">
    <property type="entry name" value="GroES-like"/>
    <property type="match status" value="1"/>
</dbReference>
<gene>
    <name evidence="3" type="primary">groES</name>
    <name evidence="3" type="synonym">groS</name>
    <name evidence="5" type="ORF">GCM10010885_23630</name>
</gene>
<dbReference type="SMART" id="SM00883">
    <property type="entry name" value="Cpn10"/>
    <property type="match status" value="1"/>
</dbReference>